<dbReference type="GO" id="GO:0009279">
    <property type="term" value="C:cell outer membrane"/>
    <property type="evidence" value="ECO:0007669"/>
    <property type="project" value="TreeGrafter"/>
</dbReference>
<dbReference type="PROSITE" id="PS50005">
    <property type="entry name" value="TPR"/>
    <property type="match status" value="4"/>
</dbReference>
<reference evidence="4 5" key="1">
    <citation type="submission" date="2015-07" db="EMBL/GenBank/DDBJ databases">
        <title>Genome sequence of Ornatilinea apprima DSM 23815.</title>
        <authorList>
            <person name="Hemp J."/>
            <person name="Ward L.M."/>
            <person name="Pace L.A."/>
            <person name="Fischer W.W."/>
        </authorList>
    </citation>
    <scope>NUCLEOTIDE SEQUENCE [LARGE SCALE GENOMIC DNA]</scope>
    <source>
        <strain evidence="4 5">P3M-1</strain>
    </source>
</reference>
<dbReference type="InterPro" id="IPR050498">
    <property type="entry name" value="Ycf3"/>
</dbReference>
<proteinExistence type="predicted"/>
<feature type="repeat" description="TPR" evidence="3">
    <location>
        <begin position="260"/>
        <end position="293"/>
    </location>
</feature>
<dbReference type="SUPFAM" id="SSF48452">
    <property type="entry name" value="TPR-like"/>
    <property type="match status" value="1"/>
</dbReference>
<evidence type="ECO:0000313" key="5">
    <source>
        <dbReference type="Proteomes" id="UP000050417"/>
    </source>
</evidence>
<dbReference type="InterPro" id="IPR019734">
    <property type="entry name" value="TPR_rpt"/>
</dbReference>
<dbReference type="Pfam" id="PF13432">
    <property type="entry name" value="TPR_16"/>
    <property type="match status" value="1"/>
</dbReference>
<dbReference type="Gene3D" id="1.25.40.10">
    <property type="entry name" value="Tetratricopeptide repeat domain"/>
    <property type="match status" value="2"/>
</dbReference>
<dbReference type="RefSeq" id="WP_075062383.1">
    <property type="nucleotide sequence ID" value="NZ_LGCL01000019.1"/>
</dbReference>
<dbReference type="PANTHER" id="PTHR44858">
    <property type="entry name" value="TETRATRICOPEPTIDE REPEAT PROTEIN 6"/>
    <property type="match status" value="1"/>
</dbReference>
<comment type="caution">
    <text evidence="4">The sequence shown here is derived from an EMBL/GenBank/DDBJ whole genome shotgun (WGS) entry which is preliminary data.</text>
</comment>
<dbReference type="InterPro" id="IPR013105">
    <property type="entry name" value="TPR_2"/>
</dbReference>
<keyword evidence="2 3" id="KW-0802">TPR repeat</keyword>
<evidence type="ECO:0000313" key="4">
    <source>
        <dbReference type="EMBL" id="KPL78313.1"/>
    </source>
</evidence>
<dbReference type="AlphaFoldDB" id="A0A0P6X8A7"/>
<dbReference type="GO" id="GO:0046813">
    <property type="term" value="P:receptor-mediated virion attachment to host cell"/>
    <property type="evidence" value="ECO:0007669"/>
    <property type="project" value="TreeGrafter"/>
</dbReference>
<evidence type="ECO:0000256" key="1">
    <source>
        <dbReference type="ARBA" id="ARBA00022737"/>
    </source>
</evidence>
<keyword evidence="1" id="KW-0677">Repeat</keyword>
<feature type="repeat" description="TPR" evidence="3">
    <location>
        <begin position="192"/>
        <end position="225"/>
    </location>
</feature>
<accession>A0A0P6X8A7</accession>
<feature type="repeat" description="TPR" evidence="3">
    <location>
        <begin position="226"/>
        <end position="259"/>
    </location>
</feature>
<keyword evidence="5" id="KW-1185">Reference proteome</keyword>
<sequence length="414" mass="45530">MTRRRSRSNPLRLFILIVLVGGALYVNQVVVPATPPLFVPTPTPTRSPESYITDADALLEEGKISQAITAYEKAIQANPKNPAVYITTARLQVYNGMYDEAIANAENALLLNANNSIAHALRGWALGFKGEYLEAEAAIKTALEIDPNNAAAYAYRAEILARQWEAGGGLLGTLDNAIEASREAERLGPNQLETHRARGIILELTANYEDASRQFESAIAINPNIADLHLALGRNYRTMELYDRAVEEFNRALALNPKDPLPNTYISRTYATVGEYAKAIQYAEQAIKANPSDPYLYGNLGQMYYKNVQYKDALIPLRLSVRGGTTAEGVEIKGLPLDYGRVAEYYYTYGLTLAQMGECGEALPLSQLLQQAVPNDEYAMYNAQEIINICSKVAEEAPRNPQSTTPEPSATPES</sequence>
<dbReference type="OrthoDB" id="151448at2"/>
<evidence type="ECO:0000256" key="2">
    <source>
        <dbReference type="ARBA" id="ARBA00022803"/>
    </source>
</evidence>
<dbReference type="Proteomes" id="UP000050417">
    <property type="component" value="Unassembled WGS sequence"/>
</dbReference>
<dbReference type="Pfam" id="PF07719">
    <property type="entry name" value="TPR_2"/>
    <property type="match status" value="1"/>
</dbReference>
<feature type="repeat" description="TPR" evidence="3">
    <location>
        <begin position="48"/>
        <end position="81"/>
    </location>
</feature>
<dbReference type="EMBL" id="LGCL01000019">
    <property type="protein sequence ID" value="KPL78313.1"/>
    <property type="molecule type" value="Genomic_DNA"/>
</dbReference>
<gene>
    <name evidence="4" type="ORF">ADN00_07625</name>
</gene>
<dbReference type="SMART" id="SM00028">
    <property type="entry name" value="TPR"/>
    <property type="match status" value="7"/>
</dbReference>
<dbReference type="STRING" id="1134406.ADN00_07625"/>
<name>A0A0P6X8A7_9CHLR</name>
<protein>
    <submittedName>
        <fullName evidence="4">Uncharacterized protein</fullName>
    </submittedName>
</protein>
<dbReference type="Pfam" id="PF14559">
    <property type="entry name" value="TPR_19"/>
    <property type="match status" value="1"/>
</dbReference>
<dbReference type="PROSITE" id="PS50293">
    <property type="entry name" value="TPR_REGION"/>
    <property type="match status" value="1"/>
</dbReference>
<organism evidence="4 5">
    <name type="scientific">Ornatilinea apprima</name>
    <dbReference type="NCBI Taxonomy" id="1134406"/>
    <lineage>
        <taxon>Bacteria</taxon>
        <taxon>Bacillati</taxon>
        <taxon>Chloroflexota</taxon>
        <taxon>Anaerolineae</taxon>
        <taxon>Anaerolineales</taxon>
        <taxon>Anaerolineaceae</taxon>
        <taxon>Ornatilinea</taxon>
    </lineage>
</organism>
<evidence type="ECO:0000256" key="3">
    <source>
        <dbReference type="PROSITE-ProRule" id="PRU00339"/>
    </source>
</evidence>
<dbReference type="InterPro" id="IPR011990">
    <property type="entry name" value="TPR-like_helical_dom_sf"/>
</dbReference>
<dbReference type="PANTHER" id="PTHR44858:SF1">
    <property type="entry name" value="UDP-N-ACETYLGLUCOSAMINE--PEPTIDE N-ACETYLGLUCOSAMINYLTRANSFERASE SPINDLY-RELATED"/>
    <property type="match status" value="1"/>
</dbReference>